<name>A0A327WZ04_9GAMM</name>
<dbReference type="AlphaFoldDB" id="A0A327WZ04"/>
<sequence>MKYIVAAGALCVLGYTAVLPNQAIAAELEVEVPRLQVAAYHRPYVAIWVSDPRQQRVADVAVWYDVAMPDAEGEKWLPDMRQWWRRSGRTLYMPVDGVSGATRPVGKHRVALPDNLSAGEYIVHVEAARELGGREHIQIPFSVSADGSIQSQQQHAQGSSELGQVALIINQ</sequence>
<keyword evidence="5" id="KW-1185">Reference proteome</keyword>
<accession>A0A327WZ04</accession>
<gene>
    <name evidence="2" type="ORF">B0I24_105154</name>
    <name evidence="3" type="ORF">CWE07_06985</name>
</gene>
<dbReference type="Pfam" id="PF10029">
    <property type="entry name" value="DUF2271"/>
    <property type="match status" value="1"/>
</dbReference>
<keyword evidence="1" id="KW-0732">Signal</keyword>
<dbReference type="RefSeq" id="WP_111569237.1">
    <property type="nucleotide sequence ID" value="NZ_PIPK01000005.1"/>
</dbReference>
<dbReference type="Proteomes" id="UP000287865">
    <property type="component" value="Unassembled WGS sequence"/>
</dbReference>
<comment type="caution">
    <text evidence="2">The sequence shown here is derived from an EMBL/GenBank/DDBJ whole genome shotgun (WGS) entry which is preliminary data.</text>
</comment>
<dbReference type="Proteomes" id="UP000249203">
    <property type="component" value="Unassembled WGS sequence"/>
</dbReference>
<dbReference type="EMBL" id="QLMD01000005">
    <property type="protein sequence ID" value="RAJ98401.1"/>
    <property type="molecule type" value="Genomic_DNA"/>
</dbReference>
<feature type="signal peptide" evidence="1">
    <location>
        <begin position="1"/>
        <end position="25"/>
    </location>
</feature>
<reference evidence="3 5" key="1">
    <citation type="journal article" date="2018" name="Front. Microbiol.">
        <title>Genome-Based Analysis Reveals the Taxonomy and Diversity of the Family Idiomarinaceae.</title>
        <authorList>
            <person name="Liu Y."/>
            <person name="Lai Q."/>
            <person name="Shao Z."/>
        </authorList>
    </citation>
    <scope>NUCLEOTIDE SEQUENCE [LARGE SCALE GENOMIC DNA]</scope>
    <source>
        <strain evidence="3 5">CF12-14</strain>
    </source>
</reference>
<feature type="chain" id="PRO_5016426474" evidence="1">
    <location>
        <begin position="26"/>
        <end position="171"/>
    </location>
</feature>
<proteinExistence type="predicted"/>
<evidence type="ECO:0000313" key="5">
    <source>
        <dbReference type="Proteomes" id="UP000287865"/>
    </source>
</evidence>
<dbReference type="InterPro" id="IPR014469">
    <property type="entry name" value="DUF2271"/>
</dbReference>
<evidence type="ECO:0000313" key="2">
    <source>
        <dbReference type="EMBL" id="RAJ98401.1"/>
    </source>
</evidence>
<reference evidence="2 4" key="2">
    <citation type="submission" date="2018-06" db="EMBL/GenBank/DDBJ databases">
        <title>Genomic Encyclopedia of Type Strains, Phase III (KMG-III): the genomes of soil and plant-associated and newly described type strains.</title>
        <authorList>
            <person name="Whitman W."/>
        </authorList>
    </citation>
    <scope>NUCLEOTIDE SEQUENCE [LARGE SCALE GENOMIC DNA]</scope>
    <source>
        <strain evidence="2 4">CGMCC 1.15366</strain>
    </source>
</reference>
<dbReference type="PIRSF" id="PIRSF014995">
    <property type="entry name" value="UCP014995"/>
    <property type="match status" value="1"/>
</dbReference>
<dbReference type="OrthoDB" id="195316at2"/>
<evidence type="ECO:0000313" key="4">
    <source>
        <dbReference type="Proteomes" id="UP000249203"/>
    </source>
</evidence>
<protein>
    <submittedName>
        <fullName evidence="3">DUF2271 domain-containing protein</fullName>
    </submittedName>
</protein>
<organism evidence="2 4">
    <name type="scientific">Aliidiomarina maris</name>
    <dbReference type="NCBI Taxonomy" id="531312"/>
    <lineage>
        <taxon>Bacteria</taxon>
        <taxon>Pseudomonadati</taxon>
        <taxon>Pseudomonadota</taxon>
        <taxon>Gammaproteobacteria</taxon>
        <taxon>Alteromonadales</taxon>
        <taxon>Idiomarinaceae</taxon>
        <taxon>Aliidiomarina</taxon>
    </lineage>
</organism>
<dbReference type="EMBL" id="PIPK01000005">
    <property type="protein sequence ID" value="RUO24783.1"/>
    <property type="molecule type" value="Genomic_DNA"/>
</dbReference>
<evidence type="ECO:0000313" key="3">
    <source>
        <dbReference type="EMBL" id="RUO24783.1"/>
    </source>
</evidence>
<evidence type="ECO:0000256" key="1">
    <source>
        <dbReference type="SAM" id="SignalP"/>
    </source>
</evidence>